<feature type="compositionally biased region" description="Low complexity" evidence="9">
    <location>
        <begin position="185"/>
        <end position="199"/>
    </location>
</feature>
<comment type="subcellular location">
    <subcellularLocation>
        <location evidence="1 8">Nucleus</location>
    </subcellularLocation>
</comment>
<gene>
    <name evidence="8" type="primary">MED6</name>
    <name evidence="10" type="ORF">B0A48_14766</name>
</gene>
<reference evidence="11" key="1">
    <citation type="submission" date="2017-03" db="EMBL/GenBank/DDBJ databases">
        <title>Genomes of endolithic fungi from Antarctica.</title>
        <authorList>
            <person name="Coleine C."/>
            <person name="Masonjones S."/>
            <person name="Stajich J.E."/>
        </authorList>
    </citation>
    <scope>NUCLEOTIDE SEQUENCE [LARGE SCALE GENOMIC DNA]</scope>
    <source>
        <strain evidence="11">CCFEE 5527</strain>
    </source>
</reference>
<dbReference type="PANTHER" id="PTHR13104">
    <property type="entry name" value="MED-6-RELATED"/>
    <property type="match status" value="1"/>
</dbReference>
<evidence type="ECO:0000256" key="6">
    <source>
        <dbReference type="ARBA" id="ARBA00023242"/>
    </source>
</evidence>
<keyword evidence="5 8" id="KW-0804">Transcription</keyword>
<feature type="compositionally biased region" description="Low complexity" evidence="9">
    <location>
        <begin position="355"/>
        <end position="371"/>
    </location>
</feature>
<keyword evidence="8" id="KW-0010">Activator</keyword>
<feature type="region of interest" description="Disordered" evidence="9">
    <location>
        <begin position="282"/>
        <end position="371"/>
    </location>
</feature>
<dbReference type="Pfam" id="PF04934">
    <property type="entry name" value="Med6"/>
    <property type="match status" value="1"/>
</dbReference>
<dbReference type="EMBL" id="NAJO01000039">
    <property type="protein sequence ID" value="OQN99624.1"/>
    <property type="molecule type" value="Genomic_DNA"/>
</dbReference>
<feature type="compositionally biased region" description="Basic and acidic residues" evidence="9">
    <location>
        <begin position="331"/>
        <end position="344"/>
    </location>
</feature>
<proteinExistence type="inferred from homology"/>
<dbReference type="AlphaFoldDB" id="A0A1V8SKC7"/>
<protein>
    <recommendedName>
        <fullName evidence="3 8">Mediator of RNA polymerase II transcription subunit 6</fullName>
    </recommendedName>
    <alternativeName>
        <fullName evidence="7 8">Mediator complex subunit 6</fullName>
    </alternativeName>
</protein>
<dbReference type="Gene3D" id="3.10.450.580">
    <property type="entry name" value="Mediator complex, subunit Med6"/>
    <property type="match status" value="1"/>
</dbReference>
<evidence type="ECO:0000256" key="8">
    <source>
        <dbReference type="RuleBase" id="RU364143"/>
    </source>
</evidence>
<organism evidence="10 11">
    <name type="scientific">Cryoendolithus antarcticus</name>
    <dbReference type="NCBI Taxonomy" id="1507870"/>
    <lineage>
        <taxon>Eukaryota</taxon>
        <taxon>Fungi</taxon>
        <taxon>Dikarya</taxon>
        <taxon>Ascomycota</taxon>
        <taxon>Pezizomycotina</taxon>
        <taxon>Dothideomycetes</taxon>
        <taxon>Dothideomycetidae</taxon>
        <taxon>Cladosporiales</taxon>
        <taxon>Cladosporiaceae</taxon>
        <taxon>Cryoendolithus</taxon>
    </lineage>
</organism>
<evidence type="ECO:0000256" key="5">
    <source>
        <dbReference type="ARBA" id="ARBA00023163"/>
    </source>
</evidence>
<dbReference type="Proteomes" id="UP000192596">
    <property type="component" value="Unassembled WGS sequence"/>
</dbReference>
<evidence type="ECO:0000313" key="11">
    <source>
        <dbReference type="Proteomes" id="UP000192596"/>
    </source>
</evidence>
<accession>A0A1V8SKC7</accession>
<evidence type="ECO:0000256" key="4">
    <source>
        <dbReference type="ARBA" id="ARBA00023015"/>
    </source>
</evidence>
<name>A0A1V8SKC7_9PEZI</name>
<feature type="region of interest" description="Disordered" evidence="9">
    <location>
        <begin position="185"/>
        <end position="232"/>
    </location>
</feature>
<dbReference type="InParanoid" id="A0A1V8SKC7"/>
<evidence type="ECO:0000256" key="7">
    <source>
        <dbReference type="ARBA" id="ARBA00031259"/>
    </source>
</evidence>
<comment type="subunit">
    <text evidence="8">Component of the Mediator complex.</text>
</comment>
<feature type="compositionally biased region" description="Basic residues" evidence="9">
    <location>
        <begin position="345"/>
        <end position="354"/>
    </location>
</feature>
<evidence type="ECO:0000256" key="1">
    <source>
        <dbReference type="ARBA" id="ARBA00004123"/>
    </source>
</evidence>
<keyword evidence="6 8" id="KW-0539">Nucleus</keyword>
<keyword evidence="11" id="KW-1185">Reference proteome</keyword>
<dbReference type="GO" id="GO:0006357">
    <property type="term" value="P:regulation of transcription by RNA polymerase II"/>
    <property type="evidence" value="ECO:0007669"/>
    <property type="project" value="InterPro"/>
</dbReference>
<feature type="compositionally biased region" description="Polar residues" evidence="9">
    <location>
        <begin position="206"/>
        <end position="218"/>
    </location>
</feature>
<evidence type="ECO:0000256" key="2">
    <source>
        <dbReference type="ARBA" id="ARBA00007526"/>
    </source>
</evidence>
<dbReference type="GO" id="GO:0003712">
    <property type="term" value="F:transcription coregulator activity"/>
    <property type="evidence" value="ECO:0007669"/>
    <property type="project" value="InterPro"/>
</dbReference>
<dbReference type="InterPro" id="IPR038566">
    <property type="entry name" value="Mediator_Med6_sf"/>
</dbReference>
<dbReference type="STRING" id="1507870.A0A1V8SKC7"/>
<comment type="function">
    <text evidence="8">Component of the Mediator complex, a coactivator involved in the regulated transcription of nearly all RNA polymerase II-dependent genes. Mediator functions as a bridge to convey information from gene-specific regulatory proteins to the basal RNA polymerase II transcription machinery. Mediator is recruited to promoters by direct interactions with regulatory proteins and serves as a scaffold for the assembly of a functional preinitiation complex with RNA polymerase II and the general transcription factors.</text>
</comment>
<evidence type="ECO:0000313" key="10">
    <source>
        <dbReference type="EMBL" id="OQN99624.1"/>
    </source>
</evidence>
<dbReference type="OrthoDB" id="344220at2759"/>
<sequence>MAAPADPLDEIEYSKPETVGFYTRNGMPYMHENMLHYYISESPFFDWGSKNGTEVQLSSTDPQRQQLLHDRREFERHLAAANGVEYAFVEGETMEFNAEGEVARGGMWVLRKQDRQKGVGPKGKDELTTLGTYYLMGEKMHQAPAVGDVLSAKLTAASTAMAKLYERAAALPRWSAAEGHTYLAASSKATAGSTASRGGTPERSRQNSVIGDTASMRSGSVEPVAGAVPGSKADEDRLANALLRSSMASFRAHGTEYSDENPLLGEPGHFTFSSSTAAVKKRKAEEEAAAQAAAKEKEARANSRAATPPSEISPFAVKKQPSPPAVMSEAKAGKADREKREKKDGKLRRRKSRHGGAATPGGVATPAPMTG</sequence>
<keyword evidence="4 8" id="KW-0805">Transcription regulation</keyword>
<comment type="similarity">
    <text evidence="2 8">Belongs to the Mediator complex subunit 6 family.</text>
</comment>
<evidence type="ECO:0000256" key="3">
    <source>
        <dbReference type="ARBA" id="ARBA00020634"/>
    </source>
</evidence>
<evidence type="ECO:0000256" key="9">
    <source>
        <dbReference type="SAM" id="MobiDB-lite"/>
    </source>
</evidence>
<dbReference type="GO" id="GO:0016592">
    <property type="term" value="C:mediator complex"/>
    <property type="evidence" value="ECO:0007669"/>
    <property type="project" value="InterPro"/>
</dbReference>
<dbReference type="InterPro" id="IPR007018">
    <property type="entry name" value="Mediator_Med6"/>
</dbReference>
<comment type="caution">
    <text evidence="10">The sequence shown here is derived from an EMBL/GenBank/DDBJ whole genome shotgun (WGS) entry which is preliminary data.</text>
</comment>